<comment type="subcellular location">
    <subcellularLocation>
        <location evidence="1">Mitochondrion</location>
    </subcellularLocation>
</comment>
<keyword evidence="4" id="KW-0496">Mitochondrion</keyword>
<dbReference type="FunFam" id="3.30.1370.30:FF:000006">
    <property type="entry name" value="40S ribosomal protein S8"/>
    <property type="match status" value="1"/>
</dbReference>
<dbReference type="eggNOG" id="ENOG502RXRN">
    <property type="taxonomic scope" value="Eukaryota"/>
</dbReference>
<keyword evidence="3 8" id="KW-0689">Ribosomal protein</keyword>
<keyword evidence="5" id="KW-0687">Ribonucleoprotein</keyword>
<evidence type="ECO:0000313" key="8">
    <source>
        <dbReference type="EMBL" id="CCG80910.1"/>
    </source>
</evidence>
<dbReference type="Gene3D" id="3.30.1370.30">
    <property type="match status" value="1"/>
</dbReference>
<gene>
    <name evidence="8" type="ORF">TAPDE_000564</name>
</gene>
<dbReference type="InterPro" id="IPR000630">
    <property type="entry name" value="Ribosomal_uS8"/>
</dbReference>
<dbReference type="GO" id="GO:0005840">
    <property type="term" value="C:ribosome"/>
    <property type="evidence" value="ECO:0007669"/>
    <property type="project" value="UniProtKB-KW"/>
</dbReference>
<dbReference type="OrthoDB" id="409928at2759"/>
<evidence type="ECO:0000256" key="1">
    <source>
        <dbReference type="ARBA" id="ARBA00004173"/>
    </source>
</evidence>
<dbReference type="GO" id="GO:0005739">
    <property type="term" value="C:mitochondrion"/>
    <property type="evidence" value="ECO:0007669"/>
    <property type="project" value="UniProtKB-SubCell"/>
</dbReference>
<dbReference type="Proteomes" id="UP000013776">
    <property type="component" value="Unassembled WGS sequence"/>
</dbReference>
<sequence length="153" mass="17006">MPLHHVASHLQNASRARSSITSIPLSKMNLSIVLGLYRQGFLSSVQRGSINGPDVEYTPTTPENISTRRIWLGLKYRDASPVLSNMHVISKPSRKIWMSVSELKQLVNGQKGREMIKGLVPGEICFVGTDKGVMEIRDAIKRRIGGEVLVRVD</sequence>
<keyword evidence="9" id="KW-1185">Reference proteome</keyword>
<dbReference type="GO" id="GO:1990904">
    <property type="term" value="C:ribonucleoprotein complex"/>
    <property type="evidence" value="ECO:0007669"/>
    <property type="project" value="UniProtKB-KW"/>
</dbReference>
<evidence type="ECO:0000256" key="2">
    <source>
        <dbReference type="ARBA" id="ARBA00006471"/>
    </source>
</evidence>
<comment type="caution">
    <text evidence="8">The sequence shown here is derived from an EMBL/GenBank/DDBJ whole genome shotgun (WGS) entry which is preliminary data.</text>
</comment>
<organism evidence="8 9">
    <name type="scientific">Taphrina deformans (strain PYCC 5710 / ATCC 11124 / CBS 356.35 / IMI 108563 / JCM 9778 / NBRC 8474)</name>
    <name type="common">Peach leaf curl fungus</name>
    <name type="synonym">Lalaria deformans</name>
    <dbReference type="NCBI Taxonomy" id="1097556"/>
    <lineage>
        <taxon>Eukaryota</taxon>
        <taxon>Fungi</taxon>
        <taxon>Dikarya</taxon>
        <taxon>Ascomycota</taxon>
        <taxon>Taphrinomycotina</taxon>
        <taxon>Taphrinomycetes</taxon>
        <taxon>Taphrinales</taxon>
        <taxon>Taphrinaceae</taxon>
        <taxon>Taphrina</taxon>
    </lineage>
</organism>
<dbReference type="AlphaFoldDB" id="R4XC45"/>
<accession>R4XC45</accession>
<proteinExistence type="inferred from homology"/>
<evidence type="ECO:0000256" key="7">
    <source>
        <dbReference type="ARBA" id="ARBA00071383"/>
    </source>
</evidence>
<dbReference type="PANTHER" id="PTHR11758">
    <property type="entry name" value="40S RIBOSOMAL PROTEIN S15A"/>
    <property type="match status" value="1"/>
</dbReference>
<reference evidence="8 9" key="1">
    <citation type="journal article" date="2013" name="MBio">
        <title>Genome sequencing of the plant pathogen Taphrina deformans, the causal agent of peach leaf curl.</title>
        <authorList>
            <person name="Cisse O.H."/>
            <person name="Almeida J.M.G.C.F."/>
            <person name="Fonseca A."/>
            <person name="Kumar A.A."/>
            <person name="Salojaervi J."/>
            <person name="Overmyer K."/>
            <person name="Hauser P.M."/>
            <person name="Pagni M."/>
        </authorList>
    </citation>
    <scope>NUCLEOTIDE SEQUENCE [LARGE SCALE GENOMIC DNA]</scope>
    <source>
        <strain evidence="9">PYCC 5710 / ATCC 11124 / CBS 356.35 / IMI 108563 / JCM 9778 / NBRC 8474</strain>
    </source>
</reference>
<evidence type="ECO:0000313" key="9">
    <source>
        <dbReference type="Proteomes" id="UP000013776"/>
    </source>
</evidence>
<dbReference type="STRING" id="1097556.R4XC45"/>
<dbReference type="EMBL" id="CAHR02000018">
    <property type="protein sequence ID" value="CCG80910.1"/>
    <property type="molecule type" value="Genomic_DNA"/>
</dbReference>
<dbReference type="GO" id="GO:0006412">
    <property type="term" value="P:translation"/>
    <property type="evidence" value="ECO:0007669"/>
    <property type="project" value="InterPro"/>
</dbReference>
<comment type="similarity">
    <text evidence="2">Belongs to the universal ribosomal protein uS8 family.</text>
</comment>
<protein>
    <recommendedName>
        <fullName evidence="7">Small ribosomal subunit protein uS8m</fullName>
    </recommendedName>
</protein>
<evidence type="ECO:0000256" key="6">
    <source>
        <dbReference type="ARBA" id="ARBA00037226"/>
    </source>
</evidence>
<dbReference type="Gene3D" id="3.30.1490.10">
    <property type="match status" value="1"/>
</dbReference>
<evidence type="ECO:0000256" key="3">
    <source>
        <dbReference type="ARBA" id="ARBA00022980"/>
    </source>
</evidence>
<dbReference type="FunFam" id="3.30.1490.10:FF:000005">
    <property type="entry name" value="Mitochondrial 40S ribosomal protein S8"/>
    <property type="match status" value="1"/>
</dbReference>
<dbReference type="GO" id="GO:0003735">
    <property type="term" value="F:structural constituent of ribosome"/>
    <property type="evidence" value="ECO:0007669"/>
    <property type="project" value="InterPro"/>
</dbReference>
<evidence type="ECO:0000256" key="4">
    <source>
        <dbReference type="ARBA" id="ARBA00023128"/>
    </source>
</evidence>
<dbReference type="VEuPathDB" id="FungiDB:TAPDE_000564"/>
<dbReference type="SUPFAM" id="SSF56047">
    <property type="entry name" value="Ribosomal protein S8"/>
    <property type="match status" value="1"/>
</dbReference>
<dbReference type="InterPro" id="IPR035987">
    <property type="entry name" value="Ribosomal_uS8_sf"/>
</dbReference>
<name>R4XC45_TAPDE</name>
<comment type="function">
    <text evidence="6">Component of the mitochondrial ribosome (mitoribosome), a dedicated translation machinery responsible for the synthesis of mitochondrial genome-encoded proteins, including at least some of the essential transmembrane subunits of the mitochondrial respiratory chain. The mitoribosomes are attached to the mitochondrial inner membrane and translation products are cotranslationally integrated into the membrane.</text>
</comment>
<dbReference type="Pfam" id="PF00410">
    <property type="entry name" value="Ribosomal_S8"/>
    <property type="match status" value="1"/>
</dbReference>
<evidence type="ECO:0000256" key="5">
    <source>
        <dbReference type="ARBA" id="ARBA00023274"/>
    </source>
</evidence>